<name>A0A4E0RXK7_FASHE</name>
<dbReference type="EMBL" id="JXXN02000659">
    <property type="protein sequence ID" value="THD26687.1"/>
    <property type="molecule type" value="Genomic_DNA"/>
</dbReference>
<dbReference type="GO" id="GO:0016301">
    <property type="term" value="F:kinase activity"/>
    <property type="evidence" value="ECO:0007669"/>
    <property type="project" value="UniProtKB-KW"/>
</dbReference>
<protein>
    <submittedName>
        <fullName evidence="8">C-Jun-amino-terminal kinase-interacting protein 4</fullName>
    </submittedName>
</protein>
<evidence type="ECO:0000256" key="1">
    <source>
        <dbReference type="ARBA" id="ARBA00004496"/>
    </source>
</evidence>
<keyword evidence="8" id="KW-0808">Transferase</keyword>
<comment type="caution">
    <text evidence="8">The sequence shown here is derived from an EMBL/GenBank/DDBJ whole genome shotgun (WGS) entry which is preliminary data.</text>
</comment>
<evidence type="ECO:0000313" key="8">
    <source>
        <dbReference type="EMBL" id="THD26687.1"/>
    </source>
</evidence>
<feature type="domain" description="RH1" evidence="6">
    <location>
        <begin position="61"/>
        <end position="149"/>
    </location>
</feature>
<organism evidence="8 9">
    <name type="scientific">Fasciola hepatica</name>
    <name type="common">Liver fluke</name>
    <dbReference type="NCBI Taxonomy" id="6192"/>
    <lineage>
        <taxon>Eukaryota</taxon>
        <taxon>Metazoa</taxon>
        <taxon>Spiralia</taxon>
        <taxon>Lophotrochozoa</taxon>
        <taxon>Platyhelminthes</taxon>
        <taxon>Trematoda</taxon>
        <taxon>Digenea</taxon>
        <taxon>Plagiorchiida</taxon>
        <taxon>Echinostomata</taxon>
        <taxon>Echinostomatoidea</taxon>
        <taxon>Fasciolidae</taxon>
        <taxon>Fasciola</taxon>
    </lineage>
</organism>
<dbReference type="GO" id="GO:0016192">
    <property type="term" value="P:vesicle-mediated transport"/>
    <property type="evidence" value="ECO:0007669"/>
    <property type="project" value="TreeGrafter"/>
</dbReference>
<evidence type="ECO:0000256" key="2">
    <source>
        <dbReference type="ARBA" id="ARBA00022490"/>
    </source>
</evidence>
<dbReference type="GO" id="GO:0005078">
    <property type="term" value="F:MAP-kinase scaffold activity"/>
    <property type="evidence" value="ECO:0007669"/>
    <property type="project" value="InterPro"/>
</dbReference>
<evidence type="ECO:0000259" key="7">
    <source>
        <dbReference type="PROSITE" id="PS51777"/>
    </source>
</evidence>
<sequence>MSKESAAENLDQRNMEASSKVLENGGFHPKKEDEPQNNQDQTYGSLGDLYFSESAATLDTNSDSSQASPSAGVMTDRVQRVASNIYAEFKAMIEAYGLPVVERLMPLVVGLLENLDEVYKDQAAYHEEVYQLREQNGFMIGELEREKDRRKQAELRLIHVEDAFDEERKTQEAKVEALTLNSRQVELKYQNLKDQFARMEAKEVEWKKESQRLHEHINELIRSKLDLADQIKFANQSSTKSPTKANAGIRPGSSNAPTFGIVVGLSGDGDTAVHSGIENMYDATRDALNVVKDDLIAKLDSLNLENASLRESVSHLTRSRSTLQSELASTDQLLNDTRHELEELRDRLAVSSHRFESSVPESDSSSVHRKRFTRAEMARVLSERNQYKERLMELQEAVHLTETLRAGQKGHPELLLGLSAAATSASGTGGILGSSFTGRHSPAVPANRPLQTLQNFFAALIAPGRGDSSSERLDALTAENLKLRRGVSHSWVCLSRARASAPIYGWSRGLDSPVSKRSPSAARSNSDITNAQSQTVPLPVQCRSIGGLRGNQLEIAAALLVTLPMSDMKDAKSEHQIWLIGRGPGHSGPTASPNAGGRGFVGQVLVFELSRFSQPLHTFDLDNGFMPTAAVFVRDHPDRKKLSSENSATGQQSKTEPSVQFDWEILQPDANSLGQSSAVGNVILASNDGRFLVLQVVTDLRSLITKASESGGSTIRSVSWLAVAQFHVQSVSLVSNFMVSTGGLVCLSLSDPSGKTHLNVFRLADALNTTSTSSSLGKNTLTHQLLTIPGDCAATGPVVMALDTFLGSDESPHVWLGTAGGGYCHGLNLITKQFVQSLRLPHETPCLHTICVQPRDTADGFDRIWLAVSGTSSANVDGSSAIGATETDANRGMARLIAFRADTQTLMYQIDLTTPLCAMIDTEGVTDPIDLTVCRLLLISDGLNQSLWFATRSGIIGRFPVPAPGDLSDACIKPHVPNASALTVSCHAYRRPVCSFLSVKIPGSDERESEQFVIAFGHDDVNLWLENPRSPPRESKNQNTVYRLRRMGSGAHTTVWKLNVLNG</sequence>
<evidence type="ECO:0000313" key="9">
    <source>
        <dbReference type="Proteomes" id="UP000230066"/>
    </source>
</evidence>
<dbReference type="GO" id="GO:0008432">
    <property type="term" value="F:JUN kinase binding"/>
    <property type="evidence" value="ECO:0007669"/>
    <property type="project" value="TreeGrafter"/>
</dbReference>
<feature type="coiled-coil region" evidence="4">
    <location>
        <begin position="143"/>
        <end position="209"/>
    </location>
</feature>
<dbReference type="GO" id="GO:0005737">
    <property type="term" value="C:cytoplasm"/>
    <property type="evidence" value="ECO:0007669"/>
    <property type="project" value="UniProtKB-SubCell"/>
</dbReference>
<gene>
    <name evidence="8" type="ORF">D915_002505</name>
</gene>
<evidence type="ECO:0000259" key="6">
    <source>
        <dbReference type="PROSITE" id="PS51776"/>
    </source>
</evidence>
<keyword evidence="3 4" id="KW-0175">Coiled coil</keyword>
<evidence type="ECO:0000256" key="3">
    <source>
        <dbReference type="ARBA" id="ARBA00023054"/>
    </source>
</evidence>
<dbReference type="PANTHER" id="PTHR13886:SF4">
    <property type="entry name" value="JNK-INTERACTING PROTEIN 3"/>
    <property type="match status" value="1"/>
</dbReference>
<dbReference type="Pfam" id="PF09744">
    <property type="entry name" value="RH1"/>
    <property type="match status" value="1"/>
</dbReference>
<reference evidence="8" key="1">
    <citation type="submission" date="2019-03" db="EMBL/GenBank/DDBJ databases">
        <title>Improved annotation for the trematode Fasciola hepatica.</title>
        <authorList>
            <person name="Choi Y.-J."/>
            <person name="Martin J."/>
            <person name="Mitreva M."/>
        </authorList>
    </citation>
    <scope>NUCLEOTIDE SEQUENCE [LARGE SCALE GENOMIC DNA]</scope>
</reference>
<feature type="coiled-coil region" evidence="4">
    <location>
        <begin position="292"/>
        <end position="404"/>
    </location>
</feature>
<dbReference type="Pfam" id="PF16471">
    <property type="entry name" value="JIP_LZII"/>
    <property type="match status" value="1"/>
</dbReference>
<dbReference type="Proteomes" id="UP000230066">
    <property type="component" value="Unassembled WGS sequence"/>
</dbReference>
<dbReference type="AlphaFoldDB" id="A0A4E0RXK7"/>
<dbReference type="InterPro" id="IPR039911">
    <property type="entry name" value="JIP3/JIP4"/>
</dbReference>
<dbReference type="Gene3D" id="1.20.5.1000">
    <property type="entry name" value="arf6 gtpase in complex with a specific effector, jip4"/>
    <property type="match status" value="1"/>
</dbReference>
<evidence type="ECO:0000256" key="4">
    <source>
        <dbReference type="SAM" id="Coils"/>
    </source>
</evidence>
<keyword evidence="2" id="KW-0963">Cytoplasm</keyword>
<dbReference type="PROSITE" id="PS51776">
    <property type="entry name" value="RH1"/>
    <property type="match status" value="1"/>
</dbReference>
<feature type="compositionally biased region" description="Basic and acidic residues" evidence="5">
    <location>
        <begin position="1"/>
        <end position="14"/>
    </location>
</feature>
<dbReference type="InterPro" id="IPR034744">
    <property type="entry name" value="RH2"/>
</dbReference>
<accession>A0A4E0RXK7</accession>
<keyword evidence="8" id="KW-0418">Kinase</keyword>
<feature type="region of interest" description="Disordered" evidence="5">
    <location>
        <begin position="510"/>
        <end position="530"/>
    </location>
</feature>
<feature type="compositionally biased region" description="Polar residues" evidence="5">
    <location>
        <begin position="515"/>
        <end position="530"/>
    </location>
</feature>
<dbReference type="GO" id="GO:0030159">
    <property type="term" value="F:signaling receptor complex adaptor activity"/>
    <property type="evidence" value="ECO:0007669"/>
    <property type="project" value="TreeGrafter"/>
</dbReference>
<dbReference type="GO" id="GO:0019894">
    <property type="term" value="F:kinesin binding"/>
    <property type="evidence" value="ECO:0007669"/>
    <property type="project" value="TreeGrafter"/>
</dbReference>
<dbReference type="InterPro" id="IPR034743">
    <property type="entry name" value="RH1"/>
</dbReference>
<dbReference type="PANTHER" id="PTHR13886">
    <property type="entry name" value="JNK/SAPK-ASSOCIATED PROTEIN"/>
    <property type="match status" value="1"/>
</dbReference>
<proteinExistence type="predicted"/>
<comment type="subcellular location">
    <subcellularLocation>
        <location evidence="1">Cytoplasm</location>
    </subcellularLocation>
</comment>
<dbReference type="PROSITE" id="PS51777">
    <property type="entry name" value="RH2"/>
    <property type="match status" value="1"/>
</dbReference>
<feature type="region of interest" description="Disordered" evidence="5">
    <location>
        <begin position="1"/>
        <end position="45"/>
    </location>
</feature>
<feature type="domain" description="RH2" evidence="7">
    <location>
        <begin position="369"/>
        <end position="437"/>
    </location>
</feature>
<dbReference type="InterPro" id="IPR032486">
    <property type="entry name" value="JIP_LZII"/>
</dbReference>
<evidence type="ECO:0000256" key="5">
    <source>
        <dbReference type="SAM" id="MobiDB-lite"/>
    </source>
</evidence>
<keyword evidence="9" id="KW-1185">Reference proteome</keyword>